<comment type="caution">
    <text evidence="3">The sequence shown here is derived from an EMBL/GenBank/DDBJ whole genome shotgun (WGS) entry which is preliminary data.</text>
</comment>
<feature type="region of interest" description="Disordered" evidence="1">
    <location>
        <begin position="77"/>
        <end position="96"/>
    </location>
</feature>
<organism evidence="3">
    <name type="scientific">marine sediment metagenome</name>
    <dbReference type="NCBI Taxonomy" id="412755"/>
    <lineage>
        <taxon>unclassified sequences</taxon>
        <taxon>metagenomes</taxon>
        <taxon>ecological metagenomes</taxon>
    </lineage>
</organism>
<protein>
    <recommendedName>
        <fullName evidence="4">Zinc-ribbon domain-containing protein</fullName>
    </recommendedName>
</protein>
<feature type="compositionally biased region" description="Acidic residues" evidence="1">
    <location>
        <begin position="78"/>
        <end position="89"/>
    </location>
</feature>
<dbReference type="EMBL" id="LAZR01060588">
    <property type="protein sequence ID" value="KKK65370.1"/>
    <property type="molecule type" value="Genomic_DNA"/>
</dbReference>
<evidence type="ECO:0000313" key="3">
    <source>
        <dbReference type="EMBL" id="KKK65370.1"/>
    </source>
</evidence>
<proteinExistence type="predicted"/>
<evidence type="ECO:0000256" key="2">
    <source>
        <dbReference type="SAM" id="Phobius"/>
    </source>
</evidence>
<feature type="transmembrane region" description="Helical" evidence="2">
    <location>
        <begin position="106"/>
        <end position="129"/>
    </location>
</feature>
<evidence type="ECO:0008006" key="4">
    <source>
        <dbReference type="Google" id="ProtNLM"/>
    </source>
</evidence>
<keyword evidence="2" id="KW-1133">Transmembrane helix</keyword>
<dbReference type="AlphaFoldDB" id="A0A0F8XVV8"/>
<reference evidence="3" key="1">
    <citation type="journal article" date="2015" name="Nature">
        <title>Complex archaea that bridge the gap between prokaryotes and eukaryotes.</title>
        <authorList>
            <person name="Spang A."/>
            <person name="Saw J.H."/>
            <person name="Jorgensen S.L."/>
            <person name="Zaremba-Niedzwiedzka K."/>
            <person name="Martijn J."/>
            <person name="Lind A.E."/>
            <person name="van Eijk R."/>
            <person name="Schleper C."/>
            <person name="Guy L."/>
            <person name="Ettema T.J."/>
        </authorList>
    </citation>
    <scope>NUCLEOTIDE SEQUENCE</scope>
</reference>
<feature type="transmembrane region" description="Helical" evidence="2">
    <location>
        <begin position="141"/>
        <end position="159"/>
    </location>
</feature>
<keyword evidence="2" id="KW-0472">Membrane</keyword>
<evidence type="ECO:0000256" key="1">
    <source>
        <dbReference type="SAM" id="MobiDB-lite"/>
    </source>
</evidence>
<keyword evidence="2" id="KW-0812">Transmembrane</keyword>
<name>A0A0F8XVV8_9ZZZZ</name>
<sequence length="166" mass="19140">MQEELTKMCPSCDGSISMDAIFCPYCGSNVFEKNEDLPDKKTEDDVKSLSYEETLSSLYPPPYKPKAIQTATSKYYEEENDVEKDEDENQEKLEKKNISEKNEKNALIPTALFWLGINILVFSVLLLVFSQNGVLYLKWNAKFWFLYSIISIPLVYFGFKGLKNLD</sequence>
<gene>
    <name evidence="3" type="ORF">LCGC14_2974800</name>
</gene>
<accession>A0A0F8XVV8</accession>